<reference evidence="13 14" key="1">
    <citation type="journal article" date="2019" name="Int. J. Syst. Evol. Microbiol.">
        <title>The Global Catalogue of Microorganisms (GCM) 10K type strain sequencing project: providing services to taxonomists for standard genome sequencing and annotation.</title>
        <authorList>
            <consortium name="The Broad Institute Genomics Platform"/>
            <consortium name="The Broad Institute Genome Sequencing Center for Infectious Disease"/>
            <person name="Wu L."/>
            <person name="Ma J."/>
        </authorList>
    </citation>
    <scope>NUCLEOTIDE SEQUENCE [LARGE SCALE GENOMIC DNA]</scope>
    <source>
        <strain evidence="13 14">CGMCC 1.10390</strain>
    </source>
</reference>
<evidence type="ECO:0000256" key="7">
    <source>
        <dbReference type="ARBA" id="ARBA00023015"/>
    </source>
</evidence>
<dbReference type="FunFam" id="1.10.472.170:FF:000001">
    <property type="entry name" value="Transcription initiation factor IIB"/>
    <property type="match status" value="1"/>
</dbReference>
<dbReference type="Proteomes" id="UP001597034">
    <property type="component" value="Unassembled WGS sequence"/>
</dbReference>
<dbReference type="Pfam" id="PF08271">
    <property type="entry name" value="Zn_Ribbon_TF"/>
    <property type="match status" value="1"/>
</dbReference>
<evidence type="ECO:0000256" key="11">
    <source>
        <dbReference type="SAM" id="MobiDB-lite"/>
    </source>
</evidence>
<dbReference type="InterPro" id="IPR013150">
    <property type="entry name" value="TFIIB_cyclin"/>
</dbReference>
<feature type="binding site" evidence="9">
    <location>
        <position position="25"/>
    </location>
    <ligand>
        <name>Zn(2+)</name>
        <dbReference type="ChEBI" id="CHEBI:29105"/>
    </ligand>
</feature>
<accession>A0ABD6DR34</accession>
<feature type="binding site" evidence="9">
    <location>
        <position position="43"/>
    </location>
    <ligand>
        <name>Zn(2+)</name>
        <dbReference type="ChEBI" id="CHEBI:29105"/>
    </ligand>
</feature>
<feature type="region of interest" description="Disordered" evidence="11">
    <location>
        <begin position="1"/>
        <end position="40"/>
    </location>
</feature>
<dbReference type="EMBL" id="JBHUDO010000004">
    <property type="protein sequence ID" value="MFD1647573.1"/>
    <property type="molecule type" value="Genomic_DNA"/>
</dbReference>
<evidence type="ECO:0000256" key="2">
    <source>
        <dbReference type="ARBA" id="ARBA00013932"/>
    </source>
</evidence>
<dbReference type="GO" id="GO:0003700">
    <property type="term" value="F:DNA-binding transcription factor activity"/>
    <property type="evidence" value="ECO:0007669"/>
    <property type="project" value="UniProtKB-UniRule"/>
</dbReference>
<dbReference type="InterPro" id="IPR013763">
    <property type="entry name" value="Cyclin-like_dom"/>
</dbReference>
<dbReference type="SMART" id="SM00385">
    <property type="entry name" value="CYCLIN"/>
    <property type="match status" value="2"/>
</dbReference>
<dbReference type="InterPro" id="IPR036915">
    <property type="entry name" value="Cyclin-like_sf"/>
</dbReference>
<protein>
    <recommendedName>
        <fullName evidence="2 9">Transcription initiation factor IIB</fullName>
        <shortName evidence="9">TFIIB</shortName>
    </recommendedName>
</protein>
<evidence type="ECO:0000313" key="14">
    <source>
        <dbReference type="Proteomes" id="UP001597034"/>
    </source>
</evidence>
<keyword evidence="5 10" id="KW-0863">Zinc-finger</keyword>
<comment type="caution">
    <text evidence="13">The sequence shown here is derived from an EMBL/GenBank/DDBJ whole genome shotgun (WGS) entry which is preliminary data.</text>
</comment>
<gene>
    <name evidence="9" type="primary">tfb</name>
    <name evidence="13" type="ORF">ACFSBL_17925</name>
</gene>
<evidence type="ECO:0000256" key="9">
    <source>
        <dbReference type="HAMAP-Rule" id="MF_00383"/>
    </source>
</evidence>
<comment type="function">
    <text evidence="9">Stabilizes TBP binding to an archaeal box-A promoter. Also responsible for recruiting RNA polymerase II to the pre-initiation complex (DNA-TBP-TFIIB).</text>
</comment>
<dbReference type="RefSeq" id="WP_256401944.1">
    <property type="nucleotide sequence ID" value="NZ_JANHJR010000004.1"/>
</dbReference>
<keyword evidence="14" id="KW-1185">Reference proteome</keyword>
<dbReference type="HAMAP" id="MF_00383">
    <property type="entry name" value="TF2B_arch"/>
    <property type="match status" value="1"/>
</dbReference>
<dbReference type="PANTHER" id="PTHR11618:SF13">
    <property type="entry name" value="TRANSCRIPTION INITIATION FACTOR IIB"/>
    <property type="match status" value="1"/>
</dbReference>
<feature type="binding site" evidence="9">
    <location>
        <position position="22"/>
    </location>
    <ligand>
        <name>Zn(2+)</name>
        <dbReference type="ChEBI" id="CHEBI:29105"/>
    </ligand>
</feature>
<dbReference type="PROSITE" id="PS51134">
    <property type="entry name" value="ZF_TFIIB"/>
    <property type="match status" value="1"/>
</dbReference>
<organism evidence="13 14">
    <name type="scientific">Haloarchaeobius litoreus</name>
    <dbReference type="NCBI Taxonomy" id="755306"/>
    <lineage>
        <taxon>Archaea</taxon>
        <taxon>Methanobacteriati</taxon>
        <taxon>Methanobacteriota</taxon>
        <taxon>Stenosarchaea group</taxon>
        <taxon>Halobacteria</taxon>
        <taxon>Halobacteriales</taxon>
        <taxon>Halorubellaceae</taxon>
        <taxon>Haloarchaeobius</taxon>
    </lineage>
</organism>
<feature type="region of interest" description="Disordered" evidence="11">
    <location>
        <begin position="54"/>
        <end position="86"/>
    </location>
</feature>
<evidence type="ECO:0000256" key="8">
    <source>
        <dbReference type="ARBA" id="ARBA00023163"/>
    </source>
</evidence>
<keyword evidence="8 9" id="KW-0804">Transcription</keyword>
<feature type="domain" description="TFIIB-type" evidence="12">
    <location>
        <begin position="18"/>
        <end position="48"/>
    </location>
</feature>
<proteinExistence type="inferred from homology"/>
<name>A0ABD6DR34_9EURY</name>
<dbReference type="Pfam" id="PF00382">
    <property type="entry name" value="TFIIB"/>
    <property type="match status" value="2"/>
</dbReference>
<keyword evidence="3 9" id="KW-0479">Metal-binding</keyword>
<evidence type="ECO:0000256" key="1">
    <source>
        <dbReference type="ARBA" id="ARBA00010857"/>
    </source>
</evidence>
<feature type="binding site" evidence="9">
    <location>
        <position position="40"/>
    </location>
    <ligand>
        <name>Zn(2+)</name>
        <dbReference type="ChEBI" id="CHEBI:29105"/>
    </ligand>
</feature>
<keyword evidence="4 9" id="KW-0677">Repeat</keyword>
<comment type="similarity">
    <text evidence="1 9">Belongs to the TFIIB family.</text>
</comment>
<feature type="repeat" description="1" evidence="9">
    <location>
        <begin position="134"/>
        <end position="217"/>
    </location>
</feature>
<dbReference type="PRINTS" id="PR00685">
    <property type="entry name" value="TIFACTORIIB"/>
</dbReference>
<dbReference type="InterPro" id="IPR023484">
    <property type="entry name" value="TFIIB_arc"/>
</dbReference>
<dbReference type="SUPFAM" id="SSF47954">
    <property type="entry name" value="Cyclin-like"/>
    <property type="match status" value="2"/>
</dbReference>
<dbReference type="PROSITE" id="PS00782">
    <property type="entry name" value="TFIIB"/>
    <property type="match status" value="2"/>
</dbReference>
<dbReference type="Gene3D" id="1.10.472.10">
    <property type="entry name" value="Cyclin-like"/>
    <property type="match status" value="1"/>
</dbReference>
<evidence type="ECO:0000256" key="10">
    <source>
        <dbReference type="PROSITE-ProRule" id="PRU00469"/>
    </source>
</evidence>
<dbReference type="PANTHER" id="PTHR11618">
    <property type="entry name" value="TRANSCRIPTION INITIATION FACTOR IIB-RELATED"/>
    <property type="match status" value="1"/>
</dbReference>
<evidence type="ECO:0000256" key="4">
    <source>
        <dbReference type="ARBA" id="ARBA00022737"/>
    </source>
</evidence>
<dbReference type="InterPro" id="IPR023486">
    <property type="entry name" value="TFIIB_CS"/>
</dbReference>
<dbReference type="AlphaFoldDB" id="A0ABD6DR34"/>
<feature type="compositionally biased region" description="Polar residues" evidence="11">
    <location>
        <begin position="1"/>
        <end position="15"/>
    </location>
</feature>
<evidence type="ECO:0000256" key="5">
    <source>
        <dbReference type="ARBA" id="ARBA00022771"/>
    </source>
</evidence>
<keyword evidence="7 9" id="KW-0805">Transcription regulation</keyword>
<dbReference type="GO" id="GO:0006352">
    <property type="term" value="P:DNA-templated transcription initiation"/>
    <property type="evidence" value="ECO:0007669"/>
    <property type="project" value="UniProtKB-UniRule"/>
</dbReference>
<evidence type="ECO:0000313" key="13">
    <source>
        <dbReference type="EMBL" id="MFD1647573.1"/>
    </source>
</evidence>
<evidence type="ECO:0000256" key="3">
    <source>
        <dbReference type="ARBA" id="ARBA00022723"/>
    </source>
</evidence>
<sequence length="318" mass="35314">MSFHQTQPRPQTNRTDAAADQCPECNGSLVSDPQRGERSCSECGLVVAEDKIDEGPEWRTTDATDGSQPSRVGPPVTKTQHDDGLSTTIDWRNRDAKGNALDSQQRERMRRLRKWNSRFKTRDSKERGLKHALGEIDRMASSLGLPEDVRETASIIYRRALRADLLPGRSIEGVATAALYAAARQSALPRSLKETATVSRVDRREVVQTYRYLLRELELGVEPADPEHYLVRFVSKLGLDSCVEHRARELLDAAREENVTVGKSPVSLAAAAVYAAALVVDDAERLTQDTVSEATDVGEATIRSRYRDLLKADETCPL</sequence>
<dbReference type="GO" id="GO:0008270">
    <property type="term" value="F:zinc ion binding"/>
    <property type="evidence" value="ECO:0007669"/>
    <property type="project" value="UniProtKB-UniRule"/>
</dbReference>
<keyword evidence="6 9" id="KW-0862">Zinc</keyword>
<dbReference type="Gene3D" id="1.10.472.170">
    <property type="match status" value="1"/>
</dbReference>
<dbReference type="InterPro" id="IPR013137">
    <property type="entry name" value="Znf_TFIIB"/>
</dbReference>
<dbReference type="SUPFAM" id="SSF57783">
    <property type="entry name" value="Zinc beta-ribbon"/>
    <property type="match status" value="1"/>
</dbReference>
<evidence type="ECO:0000259" key="12">
    <source>
        <dbReference type="PROSITE" id="PS51134"/>
    </source>
</evidence>
<dbReference type="InterPro" id="IPR000812">
    <property type="entry name" value="TFIIB"/>
</dbReference>
<evidence type="ECO:0000256" key="6">
    <source>
        <dbReference type="ARBA" id="ARBA00022833"/>
    </source>
</evidence>
<comment type="caution">
    <text evidence="9">Lacks conserved residue(s) required for the propagation of feature annotation.</text>
</comment>